<dbReference type="EMBL" id="AWWV01010759">
    <property type="protein sequence ID" value="OMO77330.1"/>
    <property type="molecule type" value="Genomic_DNA"/>
</dbReference>
<organism evidence="1 2">
    <name type="scientific">Corchorus capsularis</name>
    <name type="common">Jute</name>
    <dbReference type="NCBI Taxonomy" id="210143"/>
    <lineage>
        <taxon>Eukaryota</taxon>
        <taxon>Viridiplantae</taxon>
        <taxon>Streptophyta</taxon>
        <taxon>Embryophyta</taxon>
        <taxon>Tracheophyta</taxon>
        <taxon>Spermatophyta</taxon>
        <taxon>Magnoliopsida</taxon>
        <taxon>eudicotyledons</taxon>
        <taxon>Gunneridae</taxon>
        <taxon>Pentapetalae</taxon>
        <taxon>rosids</taxon>
        <taxon>malvids</taxon>
        <taxon>Malvales</taxon>
        <taxon>Malvaceae</taxon>
        <taxon>Grewioideae</taxon>
        <taxon>Apeibeae</taxon>
        <taxon>Corchorus</taxon>
    </lineage>
</organism>
<name>A0A1R3I428_COCAP</name>
<gene>
    <name evidence="1" type="ORF">CCACVL1_15077</name>
</gene>
<dbReference type="Gramene" id="OMO77330">
    <property type="protein sequence ID" value="OMO77330"/>
    <property type="gene ID" value="CCACVL1_15077"/>
</dbReference>
<protein>
    <submittedName>
        <fullName evidence="1">Uncharacterized protein</fullName>
    </submittedName>
</protein>
<evidence type="ECO:0000313" key="2">
    <source>
        <dbReference type="Proteomes" id="UP000188268"/>
    </source>
</evidence>
<dbReference type="Proteomes" id="UP000188268">
    <property type="component" value="Unassembled WGS sequence"/>
</dbReference>
<accession>A0A1R3I428</accession>
<keyword evidence="2" id="KW-1185">Reference proteome</keyword>
<reference evidence="1 2" key="1">
    <citation type="submission" date="2013-09" db="EMBL/GenBank/DDBJ databases">
        <title>Corchorus capsularis genome sequencing.</title>
        <authorList>
            <person name="Alam M."/>
            <person name="Haque M.S."/>
            <person name="Islam M.S."/>
            <person name="Emdad E.M."/>
            <person name="Islam M.M."/>
            <person name="Ahmed B."/>
            <person name="Halim A."/>
            <person name="Hossen Q.M.M."/>
            <person name="Hossain M.Z."/>
            <person name="Ahmed R."/>
            <person name="Khan M.M."/>
            <person name="Islam R."/>
            <person name="Rashid M.M."/>
            <person name="Khan S.A."/>
            <person name="Rahman M.S."/>
            <person name="Alam M."/>
        </authorList>
    </citation>
    <scope>NUCLEOTIDE SEQUENCE [LARGE SCALE GENOMIC DNA]</scope>
    <source>
        <strain evidence="2">cv. CVL-1</strain>
        <tissue evidence="1">Whole seedling</tissue>
    </source>
</reference>
<proteinExistence type="predicted"/>
<evidence type="ECO:0000313" key="1">
    <source>
        <dbReference type="EMBL" id="OMO77330.1"/>
    </source>
</evidence>
<sequence>MAKIGALFEKILLGKPGFEPQIAKAAAKPEVD</sequence>
<dbReference type="AlphaFoldDB" id="A0A1R3I428"/>
<comment type="caution">
    <text evidence="1">The sequence shown here is derived from an EMBL/GenBank/DDBJ whole genome shotgun (WGS) entry which is preliminary data.</text>
</comment>